<dbReference type="InterPro" id="IPR012337">
    <property type="entry name" value="RNaseH-like_sf"/>
</dbReference>
<evidence type="ECO:0000313" key="1">
    <source>
        <dbReference type="EMBL" id="EFN63412.1"/>
    </source>
</evidence>
<name>E2AT27_CAMFO</name>
<dbReference type="EMBL" id="GL442463">
    <property type="protein sequence ID" value="EFN63412.1"/>
    <property type="molecule type" value="Genomic_DNA"/>
</dbReference>
<dbReference type="AlphaFoldDB" id="E2AT27"/>
<dbReference type="InParanoid" id="E2AT27"/>
<keyword evidence="2" id="KW-1185">Reference proteome</keyword>
<evidence type="ECO:0008006" key="3">
    <source>
        <dbReference type="Google" id="ProtNLM"/>
    </source>
</evidence>
<reference evidence="1 2" key="1">
    <citation type="journal article" date="2010" name="Science">
        <title>Genomic comparison of the ants Camponotus floridanus and Harpegnathos saltator.</title>
        <authorList>
            <person name="Bonasio R."/>
            <person name="Zhang G."/>
            <person name="Ye C."/>
            <person name="Mutti N.S."/>
            <person name="Fang X."/>
            <person name="Qin N."/>
            <person name="Donahue G."/>
            <person name="Yang P."/>
            <person name="Li Q."/>
            <person name="Li C."/>
            <person name="Zhang P."/>
            <person name="Huang Z."/>
            <person name="Berger S.L."/>
            <person name="Reinberg D."/>
            <person name="Wang J."/>
            <person name="Liebig J."/>
        </authorList>
    </citation>
    <scope>NUCLEOTIDE SEQUENCE [LARGE SCALE GENOMIC DNA]</scope>
    <source>
        <strain evidence="2">C129</strain>
    </source>
</reference>
<evidence type="ECO:0000313" key="2">
    <source>
        <dbReference type="Proteomes" id="UP000000311"/>
    </source>
</evidence>
<dbReference type="Proteomes" id="UP000000311">
    <property type="component" value="Unassembled WGS sequence"/>
</dbReference>
<feature type="non-terminal residue" evidence="1">
    <location>
        <position position="1"/>
    </location>
</feature>
<accession>E2AT27</accession>
<organism evidence="2">
    <name type="scientific">Camponotus floridanus</name>
    <name type="common">Florida carpenter ant</name>
    <dbReference type="NCBI Taxonomy" id="104421"/>
    <lineage>
        <taxon>Eukaryota</taxon>
        <taxon>Metazoa</taxon>
        <taxon>Ecdysozoa</taxon>
        <taxon>Arthropoda</taxon>
        <taxon>Hexapoda</taxon>
        <taxon>Insecta</taxon>
        <taxon>Pterygota</taxon>
        <taxon>Neoptera</taxon>
        <taxon>Endopterygota</taxon>
        <taxon>Hymenoptera</taxon>
        <taxon>Apocrita</taxon>
        <taxon>Aculeata</taxon>
        <taxon>Formicoidea</taxon>
        <taxon>Formicidae</taxon>
        <taxon>Formicinae</taxon>
        <taxon>Camponotus</taxon>
    </lineage>
</organism>
<dbReference type="OMA" id="IGINIQY"/>
<protein>
    <recommendedName>
        <fullName evidence="3">DUF4371 domain-containing protein</fullName>
    </recommendedName>
</protein>
<proteinExistence type="predicted"/>
<gene>
    <name evidence="1" type="ORF">EAG_00290</name>
</gene>
<feature type="non-terminal residue" evidence="1">
    <location>
        <position position="97"/>
    </location>
</feature>
<sequence>RIREEISEDTKNILISLKVDAVSRLDRSFIGINIQYIKNSKIILRTLALKELKEKHTGEYIKAIIKNVCSSFNISLDQIYTITTDNSTNMLKAVRIL</sequence>
<dbReference type="SUPFAM" id="SSF53098">
    <property type="entry name" value="Ribonuclease H-like"/>
    <property type="match status" value="1"/>
</dbReference>